<dbReference type="EMBL" id="BAABFC010000009">
    <property type="protein sequence ID" value="GAA4496703.1"/>
    <property type="molecule type" value="Genomic_DNA"/>
</dbReference>
<name>A0ABP8Q2V5_9GAMM</name>
<dbReference type="Pfam" id="PF20157">
    <property type="entry name" value="Maf_flag10_N"/>
    <property type="match status" value="1"/>
</dbReference>
<feature type="domain" description="6-hydroxymethylpterin diphosphokinase MptE-like" evidence="2">
    <location>
        <begin position="296"/>
        <end position="456"/>
    </location>
</feature>
<evidence type="ECO:0000313" key="5">
    <source>
        <dbReference type="Proteomes" id="UP001501321"/>
    </source>
</evidence>
<evidence type="ECO:0000259" key="3">
    <source>
        <dbReference type="Pfam" id="PF20157"/>
    </source>
</evidence>
<accession>A0ABP8Q2V5</accession>
<reference evidence="5" key="1">
    <citation type="journal article" date="2019" name="Int. J. Syst. Evol. Microbiol.">
        <title>The Global Catalogue of Microorganisms (GCM) 10K type strain sequencing project: providing services to taxonomists for standard genome sequencing and annotation.</title>
        <authorList>
            <consortium name="The Broad Institute Genomics Platform"/>
            <consortium name="The Broad Institute Genome Sequencing Center for Infectious Disease"/>
            <person name="Wu L."/>
            <person name="Ma J."/>
        </authorList>
    </citation>
    <scope>NUCLEOTIDE SEQUENCE [LARGE SCALE GENOMIC DNA]</scope>
    <source>
        <strain evidence="5">JCM 32226</strain>
    </source>
</reference>
<gene>
    <name evidence="4" type="ORF">GCM10023095_12150</name>
</gene>
<keyword evidence="1" id="KW-0472">Membrane</keyword>
<feature type="transmembrane region" description="Helical" evidence="1">
    <location>
        <begin position="626"/>
        <end position="648"/>
    </location>
</feature>
<organism evidence="4 5">
    <name type="scientific">Pseudaeromonas paramecii</name>
    <dbReference type="NCBI Taxonomy" id="2138166"/>
    <lineage>
        <taxon>Bacteria</taxon>
        <taxon>Pseudomonadati</taxon>
        <taxon>Pseudomonadota</taxon>
        <taxon>Gammaproteobacteria</taxon>
        <taxon>Aeromonadales</taxon>
        <taxon>Aeromonadaceae</taxon>
        <taxon>Pseudaeromonas</taxon>
    </lineage>
</organism>
<evidence type="ECO:0000256" key="1">
    <source>
        <dbReference type="SAM" id="Phobius"/>
    </source>
</evidence>
<keyword evidence="5" id="KW-1185">Reference proteome</keyword>
<keyword evidence="1" id="KW-1133">Transmembrane helix</keyword>
<dbReference type="PANTHER" id="PTHR41786">
    <property type="entry name" value="MOTILITY ACCESSORY FACTOR MAF"/>
    <property type="match status" value="1"/>
</dbReference>
<protein>
    <submittedName>
        <fullName evidence="4">DUF115 domain-containing protein</fullName>
    </submittedName>
</protein>
<dbReference type="Pfam" id="PF01973">
    <property type="entry name" value="MptE-like"/>
    <property type="match status" value="1"/>
</dbReference>
<dbReference type="RefSeq" id="WP_345011080.1">
    <property type="nucleotide sequence ID" value="NZ_BAABFC010000009.1"/>
</dbReference>
<dbReference type="InterPro" id="IPR045376">
    <property type="entry name" value="Maf_N"/>
</dbReference>
<proteinExistence type="predicted"/>
<evidence type="ECO:0000259" key="2">
    <source>
        <dbReference type="Pfam" id="PF01973"/>
    </source>
</evidence>
<evidence type="ECO:0000313" key="4">
    <source>
        <dbReference type="EMBL" id="GAA4496703.1"/>
    </source>
</evidence>
<dbReference type="InterPro" id="IPR002826">
    <property type="entry name" value="MptE-like"/>
</dbReference>
<comment type="caution">
    <text evidence="4">The sequence shown here is derived from an EMBL/GenBank/DDBJ whole genome shotgun (WGS) entry which is preliminary data.</text>
</comment>
<keyword evidence="1" id="KW-0812">Transmembrane</keyword>
<dbReference type="Proteomes" id="UP001501321">
    <property type="component" value="Unassembled WGS sequence"/>
</dbReference>
<sequence length="701" mass="79507">MDINKLILKTEKQADKLRLQSAQEKAMAEVLPIRFAQNIVAFERFIPDIANTFRQYSPNRAFRFFCNENGIPNLIWLDDNIALYGDDPHLQAQEQIEEVITSSSVRRFNFGVEKDLFNQIHVQYLNKMVGHLNAAKSIHSPMNNLPDSIPMAMMFGVGLGYQLGYLYERCKIKNLFIFEPDIDLFYASLFTFDWAPLLSYLDEEKLGIHIFIGQDEENIMADLLIALNKRGAFWSANMFGFWHYPSKQVFSLVERVAREFYMLSTGWGFFDDNLFALAHSAENIALKTPFLLKGKKVSNSDSQVPVFVVGNGPSLDVAIPFIKKYQDRAIIVSCGSSISALHKQDIKPDIYVAIERTKAVPDFIGLLGDKEYLRDILFLSSDVIHPDCHQYFDRMAVGFKPNEPMYSIFAKNFMEASRFEVLNFINPLVGNIGIGMPVTLGFKNIYLFGLDNGYKDKEHHHSKHSAYYDADGKPIDALTKIVSAATGFTAPGNFGGTVITNRLFAASARVMESLLKHNDDVNCHNCSDGALVVGAKPLLLSELQLSDRGIDKKAIVDSIYCNMFSPLPVEPSCLPELLDVDGFVNFVNRLISEWQQPYTSRDDICERMQRQFGYLVYLAGTRSQHIYRVLIGTVNYLFALLSTALYLFDDETVTAKMMNELIAIMIEYLEETKVKYPQALVTKDTIDCEIVKLYRNNSTSN</sequence>
<feature type="domain" description="Glycosyltransferase Maf N-terminal" evidence="3">
    <location>
        <begin position="34"/>
        <end position="261"/>
    </location>
</feature>
<dbReference type="PANTHER" id="PTHR41786:SF1">
    <property type="entry name" value="6-HYDROXYMETHYLPTERIN DIPHOSPHOKINASE MPTE-LIKE DOMAIN-CONTAINING PROTEIN"/>
    <property type="match status" value="1"/>
</dbReference>